<evidence type="ECO:0000313" key="3">
    <source>
        <dbReference type="Proteomes" id="UP000054270"/>
    </source>
</evidence>
<organism evidence="2 3">
    <name type="scientific">Hypholoma sublateritium (strain FD-334 SS-4)</name>
    <dbReference type="NCBI Taxonomy" id="945553"/>
    <lineage>
        <taxon>Eukaryota</taxon>
        <taxon>Fungi</taxon>
        <taxon>Dikarya</taxon>
        <taxon>Basidiomycota</taxon>
        <taxon>Agaricomycotina</taxon>
        <taxon>Agaricomycetes</taxon>
        <taxon>Agaricomycetidae</taxon>
        <taxon>Agaricales</taxon>
        <taxon>Agaricineae</taxon>
        <taxon>Strophariaceae</taxon>
        <taxon>Hypholoma</taxon>
    </lineage>
</organism>
<protein>
    <submittedName>
        <fullName evidence="2">Uncharacterized protein</fullName>
    </submittedName>
</protein>
<evidence type="ECO:0000256" key="1">
    <source>
        <dbReference type="SAM" id="MobiDB-lite"/>
    </source>
</evidence>
<proteinExistence type="predicted"/>
<feature type="region of interest" description="Disordered" evidence="1">
    <location>
        <begin position="297"/>
        <end position="327"/>
    </location>
</feature>
<gene>
    <name evidence="2" type="ORF">HYPSUDRAFT_1083044</name>
</gene>
<dbReference type="AlphaFoldDB" id="A0A0D2PKJ7"/>
<keyword evidence="3" id="KW-1185">Reference proteome</keyword>
<dbReference type="EMBL" id="KN817520">
    <property type="protein sequence ID" value="KJA28916.1"/>
    <property type="molecule type" value="Genomic_DNA"/>
</dbReference>
<accession>A0A0D2PKJ7</accession>
<dbReference type="Proteomes" id="UP000054270">
    <property type="component" value="Unassembled WGS sequence"/>
</dbReference>
<sequence length="393" mass="43498">MSQSASSSQTNSLSSDESGESEPVAADYRTKEILSKIKSVLENSFQCDFDDLLRHFMSMCLNGKDGKKFEERQTIIERIQDKYNSEYTDNDTQQSASNTQDNFTISLDKESELIAYRDEFLDGIFQRCLQMVLVIANDSTVKTSLENFSMSRSHPTPEGHKTYAALCNYVLDLLKDLKGLPLCKAAGLDLRVSCANPYKHHGEALEFVRTSRHAAVSVRSSSTDTSTNASFGEAPETGFLWSQMLSCDKVISFKPHISAEAATVLQPGARFGVKRKVVTLYDQYGYGATEPLYEHPVASSSTYPRAKRVHSNSDDDPPSNKRPRQNSASKDYILPVPFVQQAIPIVKDEAPQVHPLDKAEVHSVAYAMEMLSYGVGVSHVINTVIAGALCLHS</sequence>
<feature type="region of interest" description="Disordered" evidence="1">
    <location>
        <begin position="1"/>
        <end position="26"/>
    </location>
</feature>
<evidence type="ECO:0000313" key="2">
    <source>
        <dbReference type="EMBL" id="KJA28916.1"/>
    </source>
</evidence>
<reference evidence="3" key="1">
    <citation type="submission" date="2014-04" db="EMBL/GenBank/DDBJ databases">
        <title>Evolutionary Origins and Diversification of the Mycorrhizal Mutualists.</title>
        <authorList>
            <consortium name="DOE Joint Genome Institute"/>
            <consortium name="Mycorrhizal Genomics Consortium"/>
            <person name="Kohler A."/>
            <person name="Kuo A."/>
            <person name="Nagy L.G."/>
            <person name="Floudas D."/>
            <person name="Copeland A."/>
            <person name="Barry K.W."/>
            <person name="Cichocki N."/>
            <person name="Veneault-Fourrey C."/>
            <person name="LaButti K."/>
            <person name="Lindquist E.A."/>
            <person name="Lipzen A."/>
            <person name="Lundell T."/>
            <person name="Morin E."/>
            <person name="Murat C."/>
            <person name="Riley R."/>
            <person name="Ohm R."/>
            <person name="Sun H."/>
            <person name="Tunlid A."/>
            <person name="Henrissat B."/>
            <person name="Grigoriev I.V."/>
            <person name="Hibbett D.S."/>
            <person name="Martin F."/>
        </authorList>
    </citation>
    <scope>NUCLEOTIDE SEQUENCE [LARGE SCALE GENOMIC DNA]</scope>
    <source>
        <strain evidence="3">FD-334 SS-4</strain>
    </source>
</reference>
<feature type="compositionally biased region" description="Low complexity" evidence="1">
    <location>
        <begin position="1"/>
        <end position="16"/>
    </location>
</feature>
<name>A0A0D2PKJ7_HYPSF</name>